<dbReference type="Proteomes" id="UP000053820">
    <property type="component" value="Unassembled WGS sequence"/>
</dbReference>
<dbReference type="AlphaFoldDB" id="A0A0C9VZ94"/>
<dbReference type="EMBL" id="KN839911">
    <property type="protein sequence ID" value="KIJ58776.1"/>
    <property type="molecule type" value="Genomic_DNA"/>
</dbReference>
<dbReference type="HOGENOM" id="CLU_2373068_0_0_1"/>
<proteinExistence type="predicted"/>
<protein>
    <submittedName>
        <fullName evidence="1">Unplaced genomic scaffold scaffold_77, whole genome shotgun sequence</fullName>
    </submittedName>
</protein>
<reference evidence="2 3" key="1">
    <citation type="submission" date="2014-04" db="EMBL/GenBank/DDBJ databases">
        <title>Evolutionary Origins and Diversification of the Mycorrhizal Mutualists.</title>
        <authorList>
            <consortium name="DOE Joint Genome Institute"/>
            <consortium name="Mycorrhizal Genomics Consortium"/>
            <person name="Kohler A."/>
            <person name="Kuo A."/>
            <person name="Nagy L.G."/>
            <person name="Floudas D."/>
            <person name="Copeland A."/>
            <person name="Barry K.W."/>
            <person name="Cichocki N."/>
            <person name="Veneault-Fourrey C."/>
            <person name="LaButti K."/>
            <person name="Lindquist E.A."/>
            <person name="Lipzen A."/>
            <person name="Lundell T."/>
            <person name="Morin E."/>
            <person name="Murat C."/>
            <person name="Riley R."/>
            <person name="Ohm R."/>
            <person name="Sun H."/>
            <person name="Tunlid A."/>
            <person name="Henrissat B."/>
            <person name="Grigoriev I.V."/>
            <person name="Hibbett D.S."/>
            <person name="Martin F."/>
        </authorList>
    </citation>
    <scope>NUCLEOTIDE SEQUENCE [LARGE SCALE GENOMIC DNA]</scope>
    <source>
        <strain evidence="2 3">MD-312</strain>
    </source>
</reference>
<name>A0A0C9VZ94_9AGAM</name>
<evidence type="ECO:0000313" key="2">
    <source>
        <dbReference type="EMBL" id="KIJ58783.1"/>
    </source>
</evidence>
<accession>A0A0C9VZ94</accession>
<organism evidence="2 3">
    <name type="scientific">Hydnomerulius pinastri MD-312</name>
    <dbReference type="NCBI Taxonomy" id="994086"/>
    <lineage>
        <taxon>Eukaryota</taxon>
        <taxon>Fungi</taxon>
        <taxon>Dikarya</taxon>
        <taxon>Basidiomycota</taxon>
        <taxon>Agaricomycotina</taxon>
        <taxon>Agaricomycetes</taxon>
        <taxon>Agaricomycetidae</taxon>
        <taxon>Boletales</taxon>
        <taxon>Boletales incertae sedis</taxon>
        <taxon>Leucogyrophana</taxon>
    </lineage>
</organism>
<sequence>MRPLELLIKIKPKLKDIPSNDTSVVKDLHQITSLAQSFTEQRLKSNKKSHLVDALDQEGVNLWNASGLFRQGSECDSRVIVAACRQLRILREYAA</sequence>
<keyword evidence="3" id="KW-1185">Reference proteome</keyword>
<evidence type="ECO:0000313" key="3">
    <source>
        <dbReference type="Proteomes" id="UP000053820"/>
    </source>
</evidence>
<dbReference type="OrthoDB" id="65716at2759"/>
<gene>
    <name evidence="1" type="ORF">HYDPIDRAFT_102034</name>
    <name evidence="2" type="ORF">HYDPIDRAFT_102035</name>
</gene>
<dbReference type="EMBL" id="KN839911">
    <property type="protein sequence ID" value="KIJ58783.1"/>
    <property type="molecule type" value="Genomic_DNA"/>
</dbReference>
<evidence type="ECO:0000313" key="1">
    <source>
        <dbReference type="EMBL" id="KIJ58776.1"/>
    </source>
</evidence>